<keyword evidence="3" id="KW-1185">Reference proteome</keyword>
<dbReference type="Proteomes" id="UP001189429">
    <property type="component" value="Unassembled WGS sequence"/>
</dbReference>
<dbReference type="EMBL" id="CAUYUJ010015547">
    <property type="protein sequence ID" value="CAK0855361.1"/>
    <property type="molecule type" value="Genomic_DNA"/>
</dbReference>
<evidence type="ECO:0000256" key="1">
    <source>
        <dbReference type="SAM" id="MobiDB-lite"/>
    </source>
</evidence>
<name>A0ABN9U889_9DINO</name>
<organism evidence="2 3">
    <name type="scientific">Prorocentrum cordatum</name>
    <dbReference type="NCBI Taxonomy" id="2364126"/>
    <lineage>
        <taxon>Eukaryota</taxon>
        <taxon>Sar</taxon>
        <taxon>Alveolata</taxon>
        <taxon>Dinophyceae</taxon>
        <taxon>Prorocentrales</taxon>
        <taxon>Prorocentraceae</taxon>
        <taxon>Prorocentrum</taxon>
    </lineage>
</organism>
<gene>
    <name evidence="2" type="ORF">PCOR1329_LOCUS46135</name>
</gene>
<feature type="region of interest" description="Disordered" evidence="1">
    <location>
        <begin position="1"/>
        <end position="92"/>
    </location>
</feature>
<comment type="caution">
    <text evidence="2">The sequence shown here is derived from an EMBL/GenBank/DDBJ whole genome shotgun (WGS) entry which is preliminary data.</text>
</comment>
<reference evidence="2" key="1">
    <citation type="submission" date="2023-10" db="EMBL/GenBank/DDBJ databases">
        <authorList>
            <person name="Chen Y."/>
            <person name="Shah S."/>
            <person name="Dougan E. K."/>
            <person name="Thang M."/>
            <person name="Chan C."/>
        </authorList>
    </citation>
    <scope>NUCLEOTIDE SEQUENCE [LARGE SCALE GENOMIC DNA]</scope>
</reference>
<protein>
    <submittedName>
        <fullName evidence="2">Uncharacterized protein</fullName>
    </submittedName>
</protein>
<accession>A0ABN9U889</accession>
<evidence type="ECO:0000313" key="2">
    <source>
        <dbReference type="EMBL" id="CAK0855361.1"/>
    </source>
</evidence>
<sequence length="152" mass="15360">MAASTPPSHKDEEARKISPPSPCPHARAATFGRARRAPQAPPDVERAAGKQSGVIGSPACGLPATPPTSSSLLPRRSGSKNTLEDTRKKRAKCSTRAVQGILFIVESKAPHPQQSFGATVGAGGPSWTLDGSGGGGGAVAESGSGKLEGKRG</sequence>
<feature type="region of interest" description="Disordered" evidence="1">
    <location>
        <begin position="112"/>
        <end position="152"/>
    </location>
</feature>
<feature type="compositionally biased region" description="Low complexity" evidence="1">
    <location>
        <begin position="61"/>
        <end position="76"/>
    </location>
</feature>
<evidence type="ECO:0000313" key="3">
    <source>
        <dbReference type="Proteomes" id="UP001189429"/>
    </source>
</evidence>
<proteinExistence type="predicted"/>